<protein>
    <submittedName>
        <fullName evidence="2">Putative disease resistance protein</fullName>
    </submittedName>
</protein>
<organism evidence="2 3">
    <name type="scientific">Dorcoceras hygrometricum</name>
    <dbReference type="NCBI Taxonomy" id="472368"/>
    <lineage>
        <taxon>Eukaryota</taxon>
        <taxon>Viridiplantae</taxon>
        <taxon>Streptophyta</taxon>
        <taxon>Embryophyta</taxon>
        <taxon>Tracheophyta</taxon>
        <taxon>Spermatophyta</taxon>
        <taxon>Magnoliopsida</taxon>
        <taxon>eudicotyledons</taxon>
        <taxon>Gunneridae</taxon>
        <taxon>Pentapetalae</taxon>
        <taxon>asterids</taxon>
        <taxon>lamiids</taxon>
        <taxon>Lamiales</taxon>
        <taxon>Gesneriaceae</taxon>
        <taxon>Didymocarpoideae</taxon>
        <taxon>Trichosporeae</taxon>
        <taxon>Loxocarpinae</taxon>
        <taxon>Dorcoceras</taxon>
    </lineage>
</organism>
<accession>A0A2Z7BNT5</accession>
<gene>
    <name evidence="2" type="ORF">F511_26314</name>
</gene>
<keyword evidence="3" id="KW-1185">Reference proteome</keyword>
<sequence>MYRKTRTTTWTRGGGTSLSLLLICLSRRHFQPSEQSPQPALLAELVASPLFAPVLVELKTQRQESWASLTELEWLLLSSIFGPQPSSGTSSSSDSEEEVQCLMANDTDETALSKLKTENDDLRSRSQEMMDENKMLAEIISSWTKSSPSLQKLQGVMKPSGDKIGLGYER</sequence>
<feature type="compositionally biased region" description="Basic and acidic residues" evidence="1">
    <location>
        <begin position="115"/>
        <end position="130"/>
    </location>
</feature>
<dbReference type="Proteomes" id="UP000250235">
    <property type="component" value="Unassembled WGS sequence"/>
</dbReference>
<reference evidence="2 3" key="1">
    <citation type="journal article" date="2015" name="Proc. Natl. Acad. Sci. U.S.A.">
        <title>The resurrection genome of Boea hygrometrica: A blueprint for survival of dehydration.</title>
        <authorList>
            <person name="Xiao L."/>
            <person name="Yang G."/>
            <person name="Zhang L."/>
            <person name="Yang X."/>
            <person name="Zhao S."/>
            <person name="Ji Z."/>
            <person name="Zhou Q."/>
            <person name="Hu M."/>
            <person name="Wang Y."/>
            <person name="Chen M."/>
            <person name="Xu Y."/>
            <person name="Jin H."/>
            <person name="Xiao X."/>
            <person name="Hu G."/>
            <person name="Bao F."/>
            <person name="Hu Y."/>
            <person name="Wan P."/>
            <person name="Li L."/>
            <person name="Deng X."/>
            <person name="Kuang T."/>
            <person name="Xiang C."/>
            <person name="Zhu J.K."/>
            <person name="Oliver M.J."/>
            <person name="He Y."/>
        </authorList>
    </citation>
    <scope>NUCLEOTIDE SEQUENCE [LARGE SCALE GENOMIC DNA]</scope>
    <source>
        <strain evidence="3">cv. XS01</strain>
    </source>
</reference>
<dbReference type="EMBL" id="KV003909">
    <property type="protein sequence ID" value="KZV36312.1"/>
    <property type="molecule type" value="Genomic_DNA"/>
</dbReference>
<feature type="region of interest" description="Disordered" evidence="1">
    <location>
        <begin position="83"/>
        <end position="130"/>
    </location>
</feature>
<name>A0A2Z7BNT5_9LAMI</name>
<evidence type="ECO:0000313" key="3">
    <source>
        <dbReference type="Proteomes" id="UP000250235"/>
    </source>
</evidence>
<evidence type="ECO:0000313" key="2">
    <source>
        <dbReference type="EMBL" id="KZV36312.1"/>
    </source>
</evidence>
<feature type="region of interest" description="Disordered" evidence="1">
    <location>
        <begin position="150"/>
        <end position="170"/>
    </location>
</feature>
<evidence type="ECO:0000256" key="1">
    <source>
        <dbReference type="SAM" id="MobiDB-lite"/>
    </source>
</evidence>
<proteinExistence type="predicted"/>
<dbReference type="AlphaFoldDB" id="A0A2Z7BNT5"/>